<dbReference type="Proteomes" id="UP000186309">
    <property type="component" value="Chromosome"/>
</dbReference>
<feature type="transmembrane region" description="Helical" evidence="2">
    <location>
        <begin position="32"/>
        <end position="52"/>
    </location>
</feature>
<reference evidence="4" key="1">
    <citation type="submission" date="2016-12" db="EMBL/GenBank/DDBJ databases">
        <title>Comparative genomics of four Isosphaeraceae planctomycetes: a common pool of plasmids and glycoside hydrolase genes.</title>
        <authorList>
            <person name="Ivanova A."/>
        </authorList>
    </citation>
    <scope>NUCLEOTIDE SEQUENCE [LARGE SCALE GENOMIC DNA]</scope>
    <source>
        <strain evidence="4">PX4</strain>
    </source>
</reference>
<evidence type="ECO:0000313" key="4">
    <source>
        <dbReference type="Proteomes" id="UP000186309"/>
    </source>
</evidence>
<evidence type="ECO:0000313" key="3">
    <source>
        <dbReference type="EMBL" id="APW63038.1"/>
    </source>
</evidence>
<accession>A0A1U7CVW4</accession>
<dbReference type="EMBL" id="CP019082">
    <property type="protein sequence ID" value="APW63038.1"/>
    <property type="molecule type" value="Genomic_DNA"/>
</dbReference>
<dbReference type="OrthoDB" id="272120at2"/>
<keyword evidence="2" id="KW-0812">Transmembrane</keyword>
<name>A0A1U7CVW4_9BACT</name>
<organism evidence="3 4">
    <name type="scientific">Paludisphaera borealis</name>
    <dbReference type="NCBI Taxonomy" id="1387353"/>
    <lineage>
        <taxon>Bacteria</taxon>
        <taxon>Pseudomonadati</taxon>
        <taxon>Planctomycetota</taxon>
        <taxon>Planctomycetia</taxon>
        <taxon>Isosphaerales</taxon>
        <taxon>Isosphaeraceae</taxon>
        <taxon>Paludisphaera</taxon>
    </lineage>
</organism>
<protein>
    <submittedName>
        <fullName evidence="3">Uncharacterized protein</fullName>
    </submittedName>
</protein>
<sequence>MNSNGAPFSFPSLPIVTPDPPRKSQAEKYGSLLYVGLGGLVVLLALVGWFGYRVWTMGPVWRNVYILNDREAPEERRIQAALDLRRDARVEPWQLWDLSLHRELPDLARYILAEGVGADLVAADPLGYVSAVARSEDWPDWLRIVLARPLAYAATEGHTLSRERLAELCRLGDPQLRLWTLYALALQTRPDPDTKAEIERVAAEPGPARELAQLFEKALAADAPGRLAALDEATAWTRTHHPAVSRLWNGWALQGDRIERAVPSP</sequence>
<evidence type="ECO:0000256" key="1">
    <source>
        <dbReference type="SAM" id="MobiDB-lite"/>
    </source>
</evidence>
<evidence type="ECO:0000256" key="2">
    <source>
        <dbReference type="SAM" id="Phobius"/>
    </source>
</evidence>
<proteinExistence type="predicted"/>
<dbReference type="AlphaFoldDB" id="A0A1U7CVW4"/>
<keyword evidence="2" id="KW-1133">Transmembrane helix</keyword>
<dbReference type="KEGG" id="pbor:BSF38_04596"/>
<keyword evidence="4" id="KW-1185">Reference proteome</keyword>
<feature type="region of interest" description="Disordered" evidence="1">
    <location>
        <begin position="1"/>
        <end position="21"/>
    </location>
</feature>
<keyword evidence="2" id="KW-0472">Membrane</keyword>
<gene>
    <name evidence="3" type="ORF">BSF38_04596</name>
</gene>
<dbReference type="RefSeq" id="WP_076349444.1">
    <property type="nucleotide sequence ID" value="NZ_CP019082.1"/>
</dbReference>